<evidence type="ECO:0000256" key="1">
    <source>
        <dbReference type="ARBA" id="ARBA00004191"/>
    </source>
</evidence>
<evidence type="ECO:0000313" key="11">
    <source>
        <dbReference type="EMBL" id="MDT2537230.1"/>
    </source>
</evidence>
<keyword evidence="8" id="KW-0472">Membrane</keyword>
<evidence type="ECO:0000256" key="7">
    <source>
        <dbReference type="SAM" id="MobiDB-lite"/>
    </source>
</evidence>
<evidence type="ECO:0000256" key="5">
    <source>
        <dbReference type="ARBA" id="ARBA00022729"/>
    </source>
</evidence>
<dbReference type="Pfam" id="PF00746">
    <property type="entry name" value="Gram_pos_anchor"/>
    <property type="match status" value="1"/>
</dbReference>
<dbReference type="InterPro" id="IPR013783">
    <property type="entry name" value="Ig-like_fold"/>
</dbReference>
<evidence type="ECO:0000256" key="8">
    <source>
        <dbReference type="SAM" id="Phobius"/>
    </source>
</evidence>
<feature type="domain" description="Gram-positive cocci surface proteins LPxTG" evidence="9">
    <location>
        <begin position="492"/>
        <end position="529"/>
    </location>
</feature>
<sequence>MRERNGISILVLLLLLGLSMVITSVFSPVVTSAAKDVTDKVEVLGVEVSKENGIQVPEANKVQVDEIVQLSYLWTINTENMKEVEAGDTFAFTLPDERFLHTYIEESTLDLTHSVTKETIGQAFLRNNRFTVRLNDLGASQKELINIPLTIKVKAVKAGNGINLGGNGSLTNHKLTIIDSVTSKASPIQVEAQVTGIGDLPEFQHFEYVIVDQAEPVKAVAYGITEKKIVKKGEVVKVSFYKNKSPQGKYLDRIEGLKDWKSLLIDGHSYLIREVSTPGYQTVITGGAGEGNQYNFRTQNTQTNKFLVLNQISLRGQVSSDQVFVPATAILQSRKEQSEIIIGKPSTKEKTTAQKSTTPTSTTSSENKDGINLTKIDSATGEKLSGAEFELSNEKGEKMYLRKKLMTDKNGLLHIHPLPKGNYSLVEIKAPEGYTLNNEPITFTFTKKNKQISLTKENTKEGETAATKKNASKEVDTTKESSREQSSQSASTATKKQYPKTGMSNNKLLSIIGCILLVGTVFVLSAKRNS</sequence>
<name>A0AAW8SQU2_9ENTE</name>
<dbReference type="RefSeq" id="WP_010747140.1">
    <property type="nucleotide sequence ID" value="NZ_BAAAXM010000057.1"/>
</dbReference>
<dbReference type="InterPro" id="IPR008966">
    <property type="entry name" value="Adhesion_dom_sf"/>
</dbReference>
<gene>
    <name evidence="11" type="ORF">P7D78_03755</name>
</gene>
<dbReference type="NCBIfam" id="TIGR01167">
    <property type="entry name" value="LPXTG_anchor"/>
    <property type="match status" value="1"/>
</dbReference>
<evidence type="ECO:0000259" key="10">
    <source>
        <dbReference type="Pfam" id="PF17802"/>
    </source>
</evidence>
<comment type="caution">
    <text evidence="11">The sequence shown here is derived from an EMBL/GenBank/DDBJ whole genome shotgun (WGS) entry which is preliminary data.</text>
</comment>
<keyword evidence="5" id="KW-0732">Signal</keyword>
<proteinExistence type="inferred from homology"/>
<evidence type="ECO:0000313" key="12">
    <source>
        <dbReference type="Proteomes" id="UP001249240"/>
    </source>
</evidence>
<organism evidence="11 12">
    <name type="scientific">Enterococcus raffinosus</name>
    <dbReference type="NCBI Taxonomy" id="71452"/>
    <lineage>
        <taxon>Bacteria</taxon>
        <taxon>Bacillati</taxon>
        <taxon>Bacillota</taxon>
        <taxon>Bacilli</taxon>
        <taxon>Lactobacillales</taxon>
        <taxon>Enterococcaceae</taxon>
        <taxon>Enterococcus</taxon>
    </lineage>
</organism>
<keyword evidence="8" id="KW-1133">Transmembrane helix</keyword>
<keyword evidence="6" id="KW-0572">Peptidoglycan-anchor</keyword>
<keyword evidence="4" id="KW-0964">Secreted</keyword>
<dbReference type="SUPFAM" id="SSF49401">
    <property type="entry name" value="Bacterial adhesins"/>
    <property type="match status" value="1"/>
</dbReference>
<dbReference type="Gene3D" id="2.60.40.10">
    <property type="entry name" value="Immunoglobulins"/>
    <property type="match status" value="1"/>
</dbReference>
<dbReference type="AlphaFoldDB" id="A0AAW8SQU2"/>
<feature type="compositionally biased region" description="Low complexity" evidence="7">
    <location>
        <begin position="484"/>
        <end position="496"/>
    </location>
</feature>
<dbReference type="PANTHER" id="PTHR36108">
    <property type="entry name" value="COLOSSIN-B-RELATED"/>
    <property type="match status" value="1"/>
</dbReference>
<dbReference type="InterPro" id="IPR041033">
    <property type="entry name" value="SpaA_PFL_dom_1"/>
</dbReference>
<feature type="region of interest" description="Disordered" evidence="7">
    <location>
        <begin position="454"/>
        <end position="500"/>
    </location>
</feature>
<dbReference type="PANTHER" id="PTHR36108:SF13">
    <property type="entry name" value="COLOSSIN-B-RELATED"/>
    <property type="match status" value="1"/>
</dbReference>
<evidence type="ECO:0000256" key="3">
    <source>
        <dbReference type="ARBA" id="ARBA00022512"/>
    </source>
</evidence>
<accession>A0AAW8SQU2</accession>
<comment type="subcellular location">
    <subcellularLocation>
        <location evidence="1">Secreted</location>
        <location evidence="1">Cell wall</location>
    </subcellularLocation>
</comment>
<dbReference type="GO" id="GO:0007155">
    <property type="term" value="P:cell adhesion"/>
    <property type="evidence" value="ECO:0007669"/>
    <property type="project" value="InterPro"/>
</dbReference>
<evidence type="ECO:0000256" key="2">
    <source>
        <dbReference type="ARBA" id="ARBA00007257"/>
    </source>
</evidence>
<feature type="compositionally biased region" description="Basic and acidic residues" evidence="7">
    <location>
        <begin position="471"/>
        <end position="483"/>
    </location>
</feature>
<reference evidence="11" key="1">
    <citation type="submission" date="2023-03" db="EMBL/GenBank/DDBJ databases">
        <authorList>
            <person name="Shen W."/>
            <person name="Cai J."/>
        </authorList>
    </citation>
    <scope>NUCLEOTIDE SEQUENCE</scope>
    <source>
        <strain evidence="11">B646-2</strain>
    </source>
</reference>
<evidence type="ECO:0000256" key="6">
    <source>
        <dbReference type="ARBA" id="ARBA00023088"/>
    </source>
</evidence>
<feature type="region of interest" description="Disordered" evidence="7">
    <location>
        <begin position="341"/>
        <end position="371"/>
    </location>
</feature>
<feature type="compositionally biased region" description="Low complexity" evidence="7">
    <location>
        <begin position="353"/>
        <end position="365"/>
    </location>
</feature>
<dbReference type="EMBL" id="JARPXM010000002">
    <property type="protein sequence ID" value="MDT2537230.1"/>
    <property type="molecule type" value="Genomic_DNA"/>
</dbReference>
<evidence type="ECO:0000256" key="4">
    <source>
        <dbReference type="ARBA" id="ARBA00022525"/>
    </source>
</evidence>
<dbReference type="Gene3D" id="2.60.40.1280">
    <property type="match status" value="1"/>
</dbReference>
<feature type="transmembrane region" description="Helical" evidence="8">
    <location>
        <begin position="508"/>
        <end position="526"/>
    </location>
</feature>
<dbReference type="SUPFAM" id="SSF49478">
    <property type="entry name" value="Cna protein B-type domain"/>
    <property type="match status" value="1"/>
</dbReference>
<evidence type="ECO:0000259" key="9">
    <source>
        <dbReference type="Pfam" id="PF00746"/>
    </source>
</evidence>
<dbReference type="Pfam" id="PF17802">
    <property type="entry name" value="SpaA"/>
    <property type="match status" value="1"/>
</dbReference>
<comment type="similarity">
    <text evidence="2">Belongs to the serine-aspartate repeat-containing protein (SDr) family.</text>
</comment>
<feature type="domain" description="SpaA-like prealbumin fold" evidence="10">
    <location>
        <begin position="371"/>
        <end position="460"/>
    </location>
</feature>
<dbReference type="InterPro" id="IPR011252">
    <property type="entry name" value="Fibrogen-bd_dom1"/>
</dbReference>
<dbReference type="InterPro" id="IPR019931">
    <property type="entry name" value="LPXTG_anchor"/>
</dbReference>
<dbReference type="Proteomes" id="UP001249240">
    <property type="component" value="Unassembled WGS sequence"/>
</dbReference>
<protein>
    <submittedName>
        <fullName evidence="11">SpaA isopeptide-forming pilin-related protein</fullName>
    </submittedName>
</protein>
<keyword evidence="3" id="KW-0134">Cell wall</keyword>
<keyword evidence="8" id="KW-0812">Transmembrane</keyword>